<name>A0AC60P426_IXOPE</name>
<protein>
    <submittedName>
        <fullName evidence="1">Uncharacterized protein</fullName>
    </submittedName>
</protein>
<evidence type="ECO:0000313" key="1">
    <source>
        <dbReference type="EMBL" id="KAG0414139.1"/>
    </source>
</evidence>
<accession>A0AC60P426</accession>
<feature type="non-terminal residue" evidence="1">
    <location>
        <position position="1"/>
    </location>
</feature>
<dbReference type="EMBL" id="JABSTQ010011199">
    <property type="protein sequence ID" value="KAG0414139.1"/>
    <property type="molecule type" value="Genomic_DNA"/>
</dbReference>
<proteinExistence type="predicted"/>
<sequence length="432" mass="47224">LQRSGYRRRTAASATPSTRRSGSSTPTASPRRVRRPTAGPDPRAPERCDQRRRSRPLSRSADSAGFASLRPELRQKRMQYHAVRRRKLRSGLDMIRRRKRTPSTKGSKPAVGADCKPFGELKYDAPPDLTKIPVNKATGETVLHRAARLGHVDLAWCCLESSEGGSVESRDKNGVTPLHEAASRGRLRVARALLQCGADPDSAALNGRRPLHDAVENGHVEVVRLLLSYGADASLSTSTGLTPLELARSPVMVELLRGFLSDMAGESIDGSPVLPWHFPGTVSFMDADDSGFDVLADAPSEDSMDDSLFKMSRPTPLPAFRLAEPPTPFPALFEPTGSDFIRFEDVLFRTHLSAEEFRQRFPGVEVFLSPSHDADTKPLTDPWLSDQALPTVLPPLAEVPHLLPPATPTPVQVVRLDATLRSILGLHSASLR</sequence>
<comment type="caution">
    <text evidence="1">The sequence shown here is derived from an EMBL/GenBank/DDBJ whole genome shotgun (WGS) entry which is preliminary data.</text>
</comment>
<evidence type="ECO:0000313" key="2">
    <source>
        <dbReference type="Proteomes" id="UP000805193"/>
    </source>
</evidence>
<gene>
    <name evidence="1" type="ORF">HPB47_008710</name>
</gene>
<dbReference type="Proteomes" id="UP000805193">
    <property type="component" value="Unassembled WGS sequence"/>
</dbReference>
<reference evidence="1 2" key="1">
    <citation type="journal article" date="2020" name="Cell">
        <title>Large-Scale Comparative Analyses of Tick Genomes Elucidate Their Genetic Diversity and Vector Capacities.</title>
        <authorList>
            <consortium name="Tick Genome and Microbiome Consortium (TIGMIC)"/>
            <person name="Jia N."/>
            <person name="Wang J."/>
            <person name="Shi W."/>
            <person name="Du L."/>
            <person name="Sun Y."/>
            <person name="Zhan W."/>
            <person name="Jiang J.F."/>
            <person name="Wang Q."/>
            <person name="Zhang B."/>
            <person name="Ji P."/>
            <person name="Bell-Sakyi L."/>
            <person name="Cui X.M."/>
            <person name="Yuan T.T."/>
            <person name="Jiang B.G."/>
            <person name="Yang W.F."/>
            <person name="Lam T.T."/>
            <person name="Chang Q.C."/>
            <person name="Ding S.J."/>
            <person name="Wang X.J."/>
            <person name="Zhu J.G."/>
            <person name="Ruan X.D."/>
            <person name="Zhao L."/>
            <person name="Wei J.T."/>
            <person name="Ye R.Z."/>
            <person name="Que T.C."/>
            <person name="Du C.H."/>
            <person name="Zhou Y.H."/>
            <person name="Cheng J.X."/>
            <person name="Dai P.F."/>
            <person name="Guo W.B."/>
            <person name="Han X.H."/>
            <person name="Huang E.J."/>
            <person name="Li L.F."/>
            <person name="Wei W."/>
            <person name="Gao Y.C."/>
            <person name="Liu J.Z."/>
            <person name="Shao H.Z."/>
            <person name="Wang X."/>
            <person name="Wang C.C."/>
            <person name="Yang T.C."/>
            <person name="Huo Q.B."/>
            <person name="Li W."/>
            <person name="Chen H.Y."/>
            <person name="Chen S.E."/>
            <person name="Zhou L.G."/>
            <person name="Ni X.B."/>
            <person name="Tian J.H."/>
            <person name="Sheng Y."/>
            <person name="Liu T."/>
            <person name="Pan Y.S."/>
            <person name="Xia L.Y."/>
            <person name="Li J."/>
            <person name="Zhao F."/>
            <person name="Cao W.C."/>
        </authorList>
    </citation>
    <scope>NUCLEOTIDE SEQUENCE [LARGE SCALE GENOMIC DNA]</scope>
    <source>
        <strain evidence="1">Iper-2018</strain>
    </source>
</reference>
<organism evidence="1 2">
    <name type="scientific">Ixodes persulcatus</name>
    <name type="common">Taiga tick</name>
    <dbReference type="NCBI Taxonomy" id="34615"/>
    <lineage>
        <taxon>Eukaryota</taxon>
        <taxon>Metazoa</taxon>
        <taxon>Ecdysozoa</taxon>
        <taxon>Arthropoda</taxon>
        <taxon>Chelicerata</taxon>
        <taxon>Arachnida</taxon>
        <taxon>Acari</taxon>
        <taxon>Parasitiformes</taxon>
        <taxon>Ixodida</taxon>
        <taxon>Ixodoidea</taxon>
        <taxon>Ixodidae</taxon>
        <taxon>Ixodinae</taxon>
        <taxon>Ixodes</taxon>
    </lineage>
</organism>
<keyword evidence="2" id="KW-1185">Reference proteome</keyword>